<dbReference type="EMBL" id="MQVX01000001">
    <property type="protein sequence ID" value="PQJ15680.1"/>
    <property type="molecule type" value="Genomic_DNA"/>
</dbReference>
<evidence type="ECO:0000313" key="3">
    <source>
        <dbReference type="Proteomes" id="UP000239366"/>
    </source>
</evidence>
<protein>
    <submittedName>
        <fullName evidence="2">Uncharacterized protein</fullName>
    </submittedName>
</protein>
<dbReference type="Proteomes" id="UP000239366">
    <property type="component" value="Unassembled WGS sequence"/>
</dbReference>
<proteinExistence type="predicted"/>
<reference evidence="3" key="1">
    <citation type="submission" date="2016-11" db="EMBL/GenBank/DDBJ databases">
        <title>Trade-off between light-utilization and light-protection in marine flavobacteria.</title>
        <authorList>
            <person name="Kumagai Y."/>
            <person name="Yoshizawa S."/>
            <person name="Kogure K."/>
        </authorList>
    </citation>
    <scope>NUCLEOTIDE SEQUENCE [LARGE SCALE GENOMIC DNA]</scope>
    <source>
        <strain evidence="3">SG-18</strain>
    </source>
</reference>
<organism evidence="2 3">
    <name type="scientific">Aureicoccus marinus</name>
    <dbReference type="NCBI Taxonomy" id="754435"/>
    <lineage>
        <taxon>Bacteria</taxon>
        <taxon>Pseudomonadati</taxon>
        <taxon>Bacteroidota</taxon>
        <taxon>Flavobacteriia</taxon>
        <taxon>Flavobacteriales</taxon>
        <taxon>Flavobacteriaceae</taxon>
        <taxon>Aureicoccus</taxon>
    </lineage>
</organism>
<accession>A0A2S7T6Z4</accession>
<evidence type="ECO:0000313" key="2">
    <source>
        <dbReference type="EMBL" id="PQJ15680.1"/>
    </source>
</evidence>
<gene>
    <name evidence="2" type="ORF">BST99_08010</name>
</gene>
<keyword evidence="1" id="KW-0812">Transmembrane</keyword>
<keyword evidence="1" id="KW-1133">Transmembrane helix</keyword>
<keyword evidence="3" id="KW-1185">Reference proteome</keyword>
<evidence type="ECO:0000256" key="1">
    <source>
        <dbReference type="SAM" id="Phobius"/>
    </source>
</evidence>
<dbReference type="AlphaFoldDB" id="A0A2S7T6Z4"/>
<keyword evidence="1" id="KW-0472">Membrane</keyword>
<feature type="transmembrane region" description="Helical" evidence="1">
    <location>
        <begin position="9"/>
        <end position="30"/>
    </location>
</feature>
<dbReference type="RefSeq" id="WP_105001333.1">
    <property type="nucleotide sequence ID" value="NZ_MQVX01000001.1"/>
</dbReference>
<comment type="caution">
    <text evidence="2">The sequence shown here is derived from an EMBL/GenBank/DDBJ whole genome shotgun (WGS) entry which is preliminary data.</text>
</comment>
<feature type="transmembrane region" description="Helical" evidence="1">
    <location>
        <begin position="72"/>
        <end position="94"/>
    </location>
</feature>
<sequence>MKSNPKTRFALYTALISFVLGSAIISGYYWTLDSGFVTLGLIFLFVAVLFNLLVLIRLLFLARKDDSKHPTYLKTAGIMLLNIPIVLVYLQLAFSLSSTFRVKFVNRTESEMSNIHLQGCDHSFIGSLKPGESANISFEIPNDCGLSVQFSSEGKVYNETIADYLTVGMSASISHPLGRGDQFFP</sequence>
<feature type="transmembrane region" description="Helical" evidence="1">
    <location>
        <begin position="36"/>
        <end position="60"/>
    </location>
</feature>
<name>A0A2S7T6Z4_9FLAO</name>
<dbReference type="OrthoDB" id="1448012at2"/>